<accession>A0A6N3ACB7</accession>
<protein>
    <recommendedName>
        <fullName evidence="12">LexA repressor</fullName>
        <ecNumber evidence="12">3.4.21.88</ecNumber>
    </recommendedName>
</protein>
<evidence type="ECO:0000256" key="13">
    <source>
        <dbReference type="RuleBase" id="RU003991"/>
    </source>
</evidence>
<feature type="site" description="Cleavage; by autolysis" evidence="12">
    <location>
        <begin position="94"/>
        <end position="95"/>
    </location>
</feature>
<evidence type="ECO:0000259" key="15">
    <source>
        <dbReference type="Pfam" id="PF01726"/>
    </source>
</evidence>
<dbReference type="InterPro" id="IPR006197">
    <property type="entry name" value="Peptidase_S24_LexA"/>
</dbReference>
<dbReference type="Gene3D" id="2.10.109.10">
    <property type="entry name" value="Umud Fragment, subunit A"/>
    <property type="match status" value="1"/>
</dbReference>
<dbReference type="GO" id="GO:0006260">
    <property type="term" value="P:DNA replication"/>
    <property type="evidence" value="ECO:0007669"/>
    <property type="project" value="UniProtKB-UniRule"/>
</dbReference>
<evidence type="ECO:0000256" key="10">
    <source>
        <dbReference type="ARBA" id="ARBA00023204"/>
    </source>
</evidence>
<feature type="domain" description="LexA repressor DNA-binding" evidence="15">
    <location>
        <begin position="3"/>
        <end position="66"/>
    </location>
</feature>
<dbReference type="InterPro" id="IPR036286">
    <property type="entry name" value="LexA/Signal_pep-like_sf"/>
</dbReference>
<dbReference type="Gene3D" id="1.10.10.10">
    <property type="entry name" value="Winged helix-like DNA-binding domain superfamily/Winged helix DNA-binding domain"/>
    <property type="match status" value="1"/>
</dbReference>
<feature type="active site" description="For autocatalytic cleavage activity" evidence="12">
    <location>
        <position position="129"/>
    </location>
</feature>
<keyword evidence="7 12" id="KW-0805">Transcription regulation</keyword>
<evidence type="ECO:0000259" key="14">
    <source>
        <dbReference type="Pfam" id="PF00717"/>
    </source>
</evidence>
<dbReference type="InterPro" id="IPR006200">
    <property type="entry name" value="LexA"/>
</dbReference>
<organism evidence="16">
    <name type="scientific">Peptoniphilus gorbachii</name>
    <dbReference type="NCBI Taxonomy" id="411567"/>
    <lineage>
        <taxon>Bacteria</taxon>
        <taxon>Bacillati</taxon>
        <taxon>Bacillota</taxon>
        <taxon>Tissierellia</taxon>
        <taxon>Tissierellales</taxon>
        <taxon>Peptoniphilaceae</taxon>
        <taxon>Peptoniphilus</taxon>
    </lineage>
</organism>
<keyword evidence="11 12" id="KW-0742">SOS response</keyword>
<keyword evidence="4 12" id="KW-0227">DNA damage</keyword>
<evidence type="ECO:0000313" key="16">
    <source>
        <dbReference type="EMBL" id="VYT87998.1"/>
    </source>
</evidence>
<keyword evidence="3 12" id="KW-0235">DNA replication</keyword>
<evidence type="ECO:0000256" key="7">
    <source>
        <dbReference type="ARBA" id="ARBA00023015"/>
    </source>
</evidence>
<dbReference type="CDD" id="cd06529">
    <property type="entry name" value="S24_LexA-like"/>
    <property type="match status" value="1"/>
</dbReference>
<keyword evidence="8 12" id="KW-0238">DNA-binding</keyword>
<dbReference type="GO" id="GO:0006508">
    <property type="term" value="P:proteolysis"/>
    <property type="evidence" value="ECO:0007669"/>
    <property type="project" value="InterPro"/>
</dbReference>
<keyword evidence="10 12" id="KW-0234">DNA repair</keyword>
<proteinExistence type="inferred from homology"/>
<dbReference type="InterPro" id="IPR036388">
    <property type="entry name" value="WH-like_DNA-bd_sf"/>
</dbReference>
<comment type="catalytic activity">
    <reaction evidence="12">
        <text>Hydrolysis of Ala-|-Gly bond in repressor LexA.</text>
        <dbReference type="EC" id="3.4.21.88"/>
    </reaction>
</comment>
<evidence type="ECO:0000256" key="2">
    <source>
        <dbReference type="ARBA" id="ARBA00022491"/>
    </source>
</evidence>
<evidence type="ECO:0000256" key="1">
    <source>
        <dbReference type="ARBA" id="ARBA00007484"/>
    </source>
</evidence>
<evidence type="ECO:0000256" key="3">
    <source>
        <dbReference type="ARBA" id="ARBA00022705"/>
    </source>
</evidence>
<feature type="DNA-binding region" description="H-T-H motif" evidence="12">
    <location>
        <begin position="29"/>
        <end position="49"/>
    </location>
</feature>
<dbReference type="NCBIfam" id="TIGR00498">
    <property type="entry name" value="lexA"/>
    <property type="match status" value="1"/>
</dbReference>
<dbReference type="PRINTS" id="PR00726">
    <property type="entry name" value="LEXASERPTASE"/>
</dbReference>
<dbReference type="EMBL" id="CACRUP010000010">
    <property type="protein sequence ID" value="VYT87998.1"/>
    <property type="molecule type" value="Genomic_DNA"/>
</dbReference>
<dbReference type="InterPro" id="IPR015927">
    <property type="entry name" value="Peptidase_S24_S26A/B/C"/>
</dbReference>
<sequence length="206" mass="23650">MYEDLNQRELEILFFIKRFIESKSYPPTVREICSGCNIKSTSTVYYALEKLETTNYIRKDASKTRALEIVPQDDDILMLKKKTVDVPILGRVTAGAPILAVQNIEDTMPLPVDFVSNKELFILKVKGESMINAGICDGDYVIIEKTNSARNGEKVLALIDEEATIKTFYKEKDRYRLQPENDNMEPFYFDKVDILGKIVGLYRKMN</sequence>
<feature type="active site" description="For autocatalytic cleavage activity" evidence="12">
    <location>
        <position position="166"/>
    </location>
</feature>
<dbReference type="GO" id="GO:0004252">
    <property type="term" value="F:serine-type endopeptidase activity"/>
    <property type="evidence" value="ECO:0007669"/>
    <property type="project" value="UniProtKB-UniRule"/>
</dbReference>
<dbReference type="HAMAP" id="MF_00015">
    <property type="entry name" value="LexA"/>
    <property type="match status" value="1"/>
</dbReference>
<dbReference type="SUPFAM" id="SSF51306">
    <property type="entry name" value="LexA/Signal peptidase"/>
    <property type="match status" value="1"/>
</dbReference>
<dbReference type="GO" id="GO:0006281">
    <property type="term" value="P:DNA repair"/>
    <property type="evidence" value="ECO:0007669"/>
    <property type="project" value="UniProtKB-UniRule"/>
</dbReference>
<evidence type="ECO:0000256" key="6">
    <source>
        <dbReference type="ARBA" id="ARBA00022813"/>
    </source>
</evidence>
<dbReference type="InterPro" id="IPR036390">
    <property type="entry name" value="WH_DNA-bd_sf"/>
</dbReference>
<evidence type="ECO:0000256" key="9">
    <source>
        <dbReference type="ARBA" id="ARBA00023163"/>
    </source>
</evidence>
<comment type="similarity">
    <text evidence="1 12 13">Belongs to the peptidase S24 family.</text>
</comment>
<dbReference type="GO" id="GO:0009432">
    <property type="term" value="P:SOS response"/>
    <property type="evidence" value="ECO:0007669"/>
    <property type="project" value="UniProtKB-UniRule"/>
</dbReference>
<dbReference type="InterPro" id="IPR006199">
    <property type="entry name" value="LexA_DNA-bd_dom"/>
</dbReference>
<evidence type="ECO:0000256" key="4">
    <source>
        <dbReference type="ARBA" id="ARBA00022763"/>
    </source>
</evidence>
<evidence type="ECO:0000256" key="11">
    <source>
        <dbReference type="ARBA" id="ARBA00023236"/>
    </source>
</evidence>
<keyword evidence="6 12" id="KW-0068">Autocatalytic cleavage</keyword>
<keyword evidence="5 12" id="KW-0378">Hydrolase</keyword>
<dbReference type="RefSeq" id="WP_156700990.1">
    <property type="nucleotide sequence ID" value="NZ_CACRUP010000010.1"/>
</dbReference>
<feature type="domain" description="Peptidase S24/S26A/S26B/S26C" evidence="14">
    <location>
        <begin position="87"/>
        <end position="199"/>
    </location>
</feature>
<comment type="function">
    <text evidence="12">Represses a number of genes involved in the response to DNA damage (SOS response), including recA and lexA. In the presence of single-stranded DNA, RecA interacts with LexA causing an autocatalytic cleavage which disrupts the DNA-binding part of LexA, leading to derepression of the SOS regulon and eventually DNA repair.</text>
</comment>
<evidence type="ECO:0000256" key="12">
    <source>
        <dbReference type="HAMAP-Rule" id="MF_00015"/>
    </source>
</evidence>
<dbReference type="PANTHER" id="PTHR33516:SF2">
    <property type="entry name" value="LEXA REPRESSOR-RELATED"/>
    <property type="match status" value="1"/>
</dbReference>
<dbReference type="AlphaFoldDB" id="A0A6N3ACB7"/>
<dbReference type="Pfam" id="PF00717">
    <property type="entry name" value="Peptidase_S24"/>
    <property type="match status" value="1"/>
</dbReference>
<dbReference type="Pfam" id="PF01726">
    <property type="entry name" value="LexA_DNA_bind"/>
    <property type="match status" value="1"/>
</dbReference>
<dbReference type="SUPFAM" id="SSF46785">
    <property type="entry name" value="Winged helix' DNA-binding domain"/>
    <property type="match status" value="1"/>
</dbReference>
<dbReference type="InterPro" id="IPR050077">
    <property type="entry name" value="LexA_repressor"/>
</dbReference>
<dbReference type="InterPro" id="IPR039418">
    <property type="entry name" value="LexA-like"/>
</dbReference>
<dbReference type="FunFam" id="2.10.109.10:FF:000001">
    <property type="entry name" value="LexA repressor"/>
    <property type="match status" value="1"/>
</dbReference>
<evidence type="ECO:0000256" key="8">
    <source>
        <dbReference type="ARBA" id="ARBA00023125"/>
    </source>
</evidence>
<gene>
    <name evidence="12 16" type="primary">lexA</name>
    <name evidence="16" type="ORF">PGLFYP46_01302</name>
</gene>
<dbReference type="PANTHER" id="PTHR33516">
    <property type="entry name" value="LEXA REPRESSOR"/>
    <property type="match status" value="1"/>
</dbReference>
<keyword evidence="2 12" id="KW-0678">Repressor</keyword>
<evidence type="ECO:0000256" key="5">
    <source>
        <dbReference type="ARBA" id="ARBA00022801"/>
    </source>
</evidence>
<comment type="subunit">
    <text evidence="12">Homodimer.</text>
</comment>
<dbReference type="GO" id="GO:0045892">
    <property type="term" value="P:negative regulation of DNA-templated transcription"/>
    <property type="evidence" value="ECO:0007669"/>
    <property type="project" value="UniProtKB-UniRule"/>
</dbReference>
<keyword evidence="9 12" id="KW-0804">Transcription</keyword>
<dbReference type="EC" id="3.4.21.88" evidence="12"/>
<name>A0A6N3ACB7_9FIRM</name>
<dbReference type="GO" id="GO:0003677">
    <property type="term" value="F:DNA binding"/>
    <property type="evidence" value="ECO:0007669"/>
    <property type="project" value="UniProtKB-UniRule"/>
</dbReference>
<reference evidence="16" key="1">
    <citation type="submission" date="2019-11" db="EMBL/GenBank/DDBJ databases">
        <authorList>
            <person name="Feng L."/>
        </authorList>
    </citation>
    <scope>NUCLEOTIDE SEQUENCE</scope>
    <source>
        <strain evidence="16">PgorbachiiLFYP46</strain>
    </source>
</reference>